<dbReference type="Proteomes" id="UP000490939">
    <property type="component" value="Unassembled WGS sequence"/>
</dbReference>
<evidence type="ECO:0000313" key="2">
    <source>
        <dbReference type="Proteomes" id="UP000490939"/>
    </source>
</evidence>
<gene>
    <name evidence="1" type="ORF">EG327_009969</name>
</gene>
<dbReference type="EMBL" id="WNWR01000069">
    <property type="protein sequence ID" value="KAE9992135.1"/>
    <property type="molecule type" value="Genomic_DNA"/>
</dbReference>
<sequence length="311" mass="35106">MDSKIKTSRFYHQWAGHPIDDMSKFRSKAVSLRPSKPIIYLAGDSSLDNKYWVPVIGPHGEEPPVAVPRIYREVLQTPFPRPDVAFWLNHFLGDRGTALNLAVEATMLRQRDSDLLDHDKFIRDNIMSEDILIVSVGGNDVAMRPTFATLIRMLQLSWLTPFGSLVKGNAWCLDHFNCLFKDQVKDYVERILGKQKPKAVIVCMIYHPLEAASTSNQTSWADLPLKVLGYNRNPARLQAAIKAMYENATSKLQIEGTEVFPCALYEVLDGKNAEDYTARVEPSSDGGKKMAMHLMKILEPLMKKGARPDET</sequence>
<reference evidence="1 2" key="1">
    <citation type="submission" date="2019-07" db="EMBL/GenBank/DDBJ databases">
        <title>Venturia inaequalis Genome Resource.</title>
        <authorList>
            <person name="Lichtner F.J."/>
        </authorList>
    </citation>
    <scope>NUCLEOTIDE SEQUENCE [LARGE SCALE GENOMIC DNA]</scope>
    <source>
        <strain evidence="1 2">DMI_063113</strain>
    </source>
</reference>
<proteinExistence type="predicted"/>
<dbReference type="InterPro" id="IPR036514">
    <property type="entry name" value="SGNH_hydro_sf"/>
</dbReference>
<dbReference type="Gene3D" id="3.40.50.1110">
    <property type="entry name" value="SGNH hydrolase"/>
    <property type="match status" value="1"/>
</dbReference>
<accession>A0A8H3VNJ8</accession>
<protein>
    <submittedName>
        <fullName evidence="1">Uncharacterized protein</fullName>
    </submittedName>
</protein>
<dbReference type="SUPFAM" id="SSF52266">
    <property type="entry name" value="SGNH hydrolase"/>
    <property type="match status" value="1"/>
</dbReference>
<organism evidence="1 2">
    <name type="scientific">Venturia inaequalis</name>
    <name type="common">Apple scab fungus</name>
    <dbReference type="NCBI Taxonomy" id="5025"/>
    <lineage>
        <taxon>Eukaryota</taxon>
        <taxon>Fungi</taxon>
        <taxon>Dikarya</taxon>
        <taxon>Ascomycota</taxon>
        <taxon>Pezizomycotina</taxon>
        <taxon>Dothideomycetes</taxon>
        <taxon>Pleosporomycetidae</taxon>
        <taxon>Venturiales</taxon>
        <taxon>Venturiaceae</taxon>
        <taxon>Venturia</taxon>
    </lineage>
</organism>
<comment type="caution">
    <text evidence="1">The sequence shown here is derived from an EMBL/GenBank/DDBJ whole genome shotgun (WGS) entry which is preliminary data.</text>
</comment>
<keyword evidence="2" id="KW-1185">Reference proteome</keyword>
<dbReference type="AlphaFoldDB" id="A0A8H3VNJ8"/>
<evidence type="ECO:0000313" key="1">
    <source>
        <dbReference type="EMBL" id="KAE9992135.1"/>
    </source>
</evidence>
<name>A0A8H3VNJ8_VENIN</name>